<dbReference type="Gene3D" id="2.60.420.10">
    <property type="entry name" value="Maltose phosphorylase, domain 3"/>
    <property type="match status" value="1"/>
</dbReference>
<keyword evidence="6" id="KW-1185">Reference proteome</keyword>
<dbReference type="Pfam" id="PF17389">
    <property type="entry name" value="Bac_rhamnosid6H"/>
    <property type="match status" value="1"/>
</dbReference>
<reference evidence="5" key="1">
    <citation type="journal article" date="2020" name="Stud. Mycol.">
        <title>101 Dothideomycetes genomes: a test case for predicting lifestyles and emergence of pathogens.</title>
        <authorList>
            <person name="Haridas S."/>
            <person name="Albert R."/>
            <person name="Binder M."/>
            <person name="Bloem J."/>
            <person name="Labutti K."/>
            <person name="Salamov A."/>
            <person name="Andreopoulos B."/>
            <person name="Baker S."/>
            <person name="Barry K."/>
            <person name="Bills G."/>
            <person name="Bluhm B."/>
            <person name="Cannon C."/>
            <person name="Castanera R."/>
            <person name="Culley D."/>
            <person name="Daum C."/>
            <person name="Ezra D."/>
            <person name="Gonzalez J."/>
            <person name="Henrissat B."/>
            <person name="Kuo A."/>
            <person name="Liang C."/>
            <person name="Lipzen A."/>
            <person name="Lutzoni F."/>
            <person name="Magnuson J."/>
            <person name="Mondo S."/>
            <person name="Nolan M."/>
            <person name="Ohm R."/>
            <person name="Pangilinan J."/>
            <person name="Park H.-J."/>
            <person name="Ramirez L."/>
            <person name="Alfaro M."/>
            <person name="Sun H."/>
            <person name="Tritt A."/>
            <person name="Yoshinaga Y."/>
            <person name="Zwiers L.-H."/>
            <person name="Turgeon B."/>
            <person name="Goodwin S."/>
            <person name="Spatafora J."/>
            <person name="Crous P."/>
            <person name="Grigoriev I."/>
        </authorList>
    </citation>
    <scope>NUCLEOTIDE SEQUENCE</scope>
    <source>
        <strain evidence="5">CBS 133067</strain>
    </source>
</reference>
<dbReference type="PANTHER" id="PTHR34987:SF5">
    <property type="entry name" value="ALPHA-RHAMNOSIDASE"/>
    <property type="match status" value="1"/>
</dbReference>
<dbReference type="InterPro" id="IPR012341">
    <property type="entry name" value="6hp_glycosidase-like_sf"/>
</dbReference>
<dbReference type="InterPro" id="IPR008928">
    <property type="entry name" value="6-hairpin_glycosidase_sf"/>
</dbReference>
<dbReference type="EMBL" id="ML978135">
    <property type="protein sequence ID" value="KAF2094246.1"/>
    <property type="molecule type" value="Genomic_DNA"/>
</dbReference>
<feature type="chain" id="PRO_5040416692" evidence="2">
    <location>
        <begin position="21"/>
        <end position="711"/>
    </location>
</feature>
<evidence type="ECO:0000256" key="1">
    <source>
        <dbReference type="SAM" id="MobiDB-lite"/>
    </source>
</evidence>
<dbReference type="Gene3D" id="2.60.120.260">
    <property type="entry name" value="Galactose-binding domain-like"/>
    <property type="match status" value="1"/>
</dbReference>
<dbReference type="GO" id="GO:0005975">
    <property type="term" value="P:carbohydrate metabolic process"/>
    <property type="evidence" value="ECO:0007669"/>
    <property type="project" value="InterPro"/>
</dbReference>
<dbReference type="Gene3D" id="1.50.10.10">
    <property type="match status" value="1"/>
</dbReference>
<proteinExistence type="predicted"/>
<evidence type="ECO:0000313" key="5">
    <source>
        <dbReference type="EMBL" id="KAF2094246.1"/>
    </source>
</evidence>
<feature type="domain" description="Alpha-L-rhamnosidase C-terminal" evidence="4">
    <location>
        <begin position="600"/>
        <end position="673"/>
    </location>
</feature>
<dbReference type="AlphaFoldDB" id="A0A9P4I9J1"/>
<keyword evidence="2" id="KW-0732">Signal</keyword>
<dbReference type="InterPro" id="IPR035398">
    <property type="entry name" value="Bac_rhamnosid_C"/>
</dbReference>
<dbReference type="GO" id="GO:0016787">
    <property type="term" value="F:hydrolase activity"/>
    <property type="evidence" value="ECO:0007669"/>
    <property type="project" value="UniProtKB-KW"/>
</dbReference>
<evidence type="ECO:0000256" key="2">
    <source>
        <dbReference type="SAM" id="SignalP"/>
    </source>
</evidence>
<dbReference type="Pfam" id="PF17390">
    <property type="entry name" value="Bac_rhamnosid_C"/>
    <property type="match status" value="1"/>
</dbReference>
<dbReference type="PANTHER" id="PTHR34987">
    <property type="entry name" value="C, PUTATIVE (AFU_ORTHOLOGUE AFUA_3G02880)-RELATED"/>
    <property type="match status" value="1"/>
</dbReference>
<gene>
    <name evidence="5" type="ORF">NA57DRAFT_80659</name>
</gene>
<organism evidence="5 6">
    <name type="scientific">Rhizodiscina lignyota</name>
    <dbReference type="NCBI Taxonomy" id="1504668"/>
    <lineage>
        <taxon>Eukaryota</taxon>
        <taxon>Fungi</taxon>
        <taxon>Dikarya</taxon>
        <taxon>Ascomycota</taxon>
        <taxon>Pezizomycotina</taxon>
        <taxon>Dothideomycetes</taxon>
        <taxon>Pleosporomycetidae</taxon>
        <taxon>Aulographales</taxon>
        <taxon>Rhizodiscinaceae</taxon>
        <taxon>Rhizodiscina</taxon>
    </lineage>
</organism>
<comment type="caution">
    <text evidence="5">The sequence shown here is derived from an EMBL/GenBank/DDBJ whole genome shotgun (WGS) entry which is preliminary data.</text>
</comment>
<dbReference type="SUPFAM" id="SSF48208">
    <property type="entry name" value="Six-hairpin glycosidases"/>
    <property type="match status" value="1"/>
</dbReference>
<sequence length="711" mass="76983">MGLLPVVLVAFSSFIYIAQAAATTSPSWHKYVRAPKSQIVYPAKVFNVTGDVTNADALLNHKGKTAFTRKATSDTVPSVTLDFGQNIVGYPQISFSGTSANHPGIRLVFSESTQYLTNVSDFSRSDNEGSTPLTPGTDQIAPPTTSWKWQDSYGCQYNGTQVCADGLHGFRYMRIELDASDADAPYTSKNGSVSISSVSLNFTALLGTPATYTGWFECSDETLTQYWFDGTYTTEMVTDHFRQTDCDPRNAWSPTLEGKLVLHDGAKRDRDPYVGDIAVSGRTSYLSHNVPEAAKNVIADLADHQRADGWIPPASINNYTLPLFDYPLWWVVTSWDYILYTGDMDYANTYYPHLLSVLDKWYPTVTDSNGLLSKGLNNTSGYGDYFFSPRNAEVTYYNGLYALALKAASSYASSLKHTADASRWSGRATTVSNAINAHLWDSKTGAYYDTSNLTTGVRHSQDGNSLAILSGAAPLPRAQSALNYLSKATHQPYGNAFFDAEFPLSDGVYNATRRVYAFISYFDISARFESGLAESAHDIINRMYGWMAANDPGITMWEGIGPPDPGDGGGSGTKYEAGYTSLAHGWSTGVVSALSNYVLGVIPTGAGFETWSLKPYMLESVSWARGVVPTPKGGLGVSWDKGSNGKFEMRVEVPKGTTGTVSVPNEGGKGKVYVNGKAIFPPGKGKGAKYEDGYVVMTGIGAGTHSFTVSA</sequence>
<feature type="signal peptide" evidence="2">
    <location>
        <begin position="1"/>
        <end position="20"/>
    </location>
</feature>
<evidence type="ECO:0000259" key="4">
    <source>
        <dbReference type="Pfam" id="PF17390"/>
    </source>
</evidence>
<dbReference type="Proteomes" id="UP000799772">
    <property type="component" value="Unassembled WGS sequence"/>
</dbReference>
<protein>
    <submittedName>
        <fullName evidence="5">Glycoside hydrolase family 78 protein</fullName>
    </submittedName>
</protein>
<evidence type="ECO:0000259" key="3">
    <source>
        <dbReference type="Pfam" id="PF17389"/>
    </source>
</evidence>
<evidence type="ECO:0000313" key="6">
    <source>
        <dbReference type="Proteomes" id="UP000799772"/>
    </source>
</evidence>
<name>A0A9P4I9J1_9PEZI</name>
<feature type="region of interest" description="Disordered" evidence="1">
    <location>
        <begin position="121"/>
        <end position="141"/>
    </location>
</feature>
<dbReference type="OrthoDB" id="10036721at2759"/>
<keyword evidence="5" id="KW-0378">Hydrolase</keyword>
<dbReference type="InterPro" id="IPR035396">
    <property type="entry name" value="Bac_rhamnosid6H"/>
</dbReference>
<feature type="domain" description="Alpha-L-rhamnosidase six-hairpin glycosidase" evidence="3">
    <location>
        <begin position="263"/>
        <end position="488"/>
    </location>
</feature>
<accession>A0A9P4I9J1</accession>